<feature type="region of interest" description="Disordered" evidence="1">
    <location>
        <begin position="1"/>
        <end position="27"/>
    </location>
</feature>
<organism evidence="2 3">
    <name type="scientific">Mycobacterium tuberculosis</name>
    <dbReference type="NCBI Taxonomy" id="1773"/>
    <lineage>
        <taxon>Bacteria</taxon>
        <taxon>Bacillati</taxon>
        <taxon>Actinomycetota</taxon>
        <taxon>Actinomycetes</taxon>
        <taxon>Mycobacteriales</taxon>
        <taxon>Mycobacteriaceae</taxon>
        <taxon>Mycobacterium</taxon>
        <taxon>Mycobacterium tuberculosis complex</taxon>
    </lineage>
</organism>
<feature type="compositionally biased region" description="Polar residues" evidence="1">
    <location>
        <begin position="1"/>
        <end position="22"/>
    </location>
</feature>
<name>A0A655IER3_MYCTX</name>
<sequence>MRASAACSTKSWVRDPSGSQTKLACDGGSVNPAARNSALTRARSATTVSVRASSSSAASRDAMAAACPILDTVNGT</sequence>
<evidence type="ECO:0000256" key="1">
    <source>
        <dbReference type="SAM" id="MobiDB-lite"/>
    </source>
</evidence>
<dbReference type="Proteomes" id="UP000044938">
    <property type="component" value="Unassembled WGS sequence"/>
</dbReference>
<reference evidence="2 3" key="1">
    <citation type="submission" date="2015-03" db="EMBL/GenBank/DDBJ databases">
        <authorList>
            <consortium name="Pathogen Informatics"/>
        </authorList>
    </citation>
    <scope>NUCLEOTIDE SEQUENCE [LARGE SCALE GENOMIC DNA]</scope>
    <source>
        <strain evidence="2 3">M09401471</strain>
    </source>
</reference>
<proteinExistence type="predicted"/>
<dbReference type="AlphaFoldDB" id="A0A655IER3"/>
<protein>
    <submittedName>
        <fullName evidence="2">Uncharacterized protein</fullName>
    </submittedName>
</protein>
<evidence type="ECO:0000313" key="2">
    <source>
        <dbReference type="EMBL" id="COV83645.1"/>
    </source>
</evidence>
<dbReference type="EMBL" id="CSAJ01000090">
    <property type="protein sequence ID" value="COV83645.1"/>
    <property type="molecule type" value="Genomic_DNA"/>
</dbReference>
<accession>A0A655IER3</accession>
<evidence type="ECO:0000313" key="3">
    <source>
        <dbReference type="Proteomes" id="UP000044938"/>
    </source>
</evidence>
<gene>
    <name evidence="2" type="ORF">ERS007720_01018</name>
</gene>